<evidence type="ECO:0000313" key="10">
    <source>
        <dbReference type="Proteomes" id="UP000824140"/>
    </source>
</evidence>
<dbReference type="FunFam" id="3.40.50.300:FF:000133">
    <property type="entry name" value="Spermidine/putrescine import ATP-binding protein PotA"/>
    <property type="match status" value="1"/>
</dbReference>
<keyword evidence="5 7" id="KW-1278">Translocase</keyword>
<evidence type="ECO:0000256" key="5">
    <source>
        <dbReference type="ARBA" id="ARBA00022967"/>
    </source>
</evidence>
<dbReference type="InterPro" id="IPR013611">
    <property type="entry name" value="Transp-assoc_OB_typ2"/>
</dbReference>
<dbReference type="InterPro" id="IPR027417">
    <property type="entry name" value="P-loop_NTPase"/>
</dbReference>
<evidence type="ECO:0000256" key="1">
    <source>
        <dbReference type="ARBA" id="ARBA00022448"/>
    </source>
</evidence>
<dbReference type="GO" id="GO:0016887">
    <property type="term" value="F:ATP hydrolysis activity"/>
    <property type="evidence" value="ECO:0007669"/>
    <property type="project" value="InterPro"/>
</dbReference>
<dbReference type="SMART" id="SM00382">
    <property type="entry name" value="AAA"/>
    <property type="match status" value="1"/>
</dbReference>
<reference evidence="9" key="1">
    <citation type="submission" date="2020-10" db="EMBL/GenBank/DDBJ databases">
        <authorList>
            <person name="Gilroy R."/>
        </authorList>
    </citation>
    <scope>NUCLEOTIDE SEQUENCE</scope>
    <source>
        <strain evidence="9">13766</strain>
    </source>
</reference>
<evidence type="ECO:0000256" key="2">
    <source>
        <dbReference type="ARBA" id="ARBA00022475"/>
    </source>
</evidence>
<evidence type="ECO:0000256" key="4">
    <source>
        <dbReference type="ARBA" id="ARBA00022840"/>
    </source>
</evidence>
<dbReference type="SUPFAM" id="SSF50331">
    <property type="entry name" value="MOP-like"/>
    <property type="match status" value="1"/>
</dbReference>
<dbReference type="InterPro" id="IPR005893">
    <property type="entry name" value="PotA-like"/>
</dbReference>
<dbReference type="InterPro" id="IPR050093">
    <property type="entry name" value="ABC_SmlMolc_Importer"/>
</dbReference>
<comment type="subunit">
    <text evidence="7">The complex is composed of two ATP-binding proteins (PotA), two transmembrane proteins (PotB and PotC) and a solute-binding protein (PotD).</text>
</comment>
<dbReference type="Proteomes" id="UP000824140">
    <property type="component" value="Unassembled WGS sequence"/>
</dbReference>
<name>A0A9D1K5P6_9FIRM</name>
<comment type="catalytic activity">
    <reaction evidence="7">
        <text>ATP + H2O + polyamine-[polyamine-binding protein]Side 1 = ADP + phosphate + polyamineSide 2 + [polyamine-binding protein]Side 1.</text>
        <dbReference type="EC" id="7.6.2.11"/>
    </reaction>
</comment>
<proteinExistence type="inferred from homology"/>
<dbReference type="InterPro" id="IPR008995">
    <property type="entry name" value="Mo/tungstate-bd_C_term_dom"/>
</dbReference>
<dbReference type="PANTHER" id="PTHR42781">
    <property type="entry name" value="SPERMIDINE/PUTRESCINE IMPORT ATP-BINDING PROTEIN POTA"/>
    <property type="match status" value="1"/>
</dbReference>
<dbReference type="InterPro" id="IPR017871">
    <property type="entry name" value="ABC_transporter-like_CS"/>
</dbReference>
<feature type="domain" description="ABC transporter" evidence="8">
    <location>
        <begin position="4"/>
        <end position="234"/>
    </location>
</feature>
<protein>
    <recommendedName>
        <fullName evidence="7">Spermidine/putrescine import ATP-binding protein PotA</fullName>
        <ecNumber evidence="7">7.6.2.11</ecNumber>
    </recommendedName>
</protein>
<dbReference type="GO" id="GO:0043190">
    <property type="term" value="C:ATP-binding cassette (ABC) transporter complex"/>
    <property type="evidence" value="ECO:0007669"/>
    <property type="project" value="InterPro"/>
</dbReference>
<dbReference type="SUPFAM" id="SSF52540">
    <property type="entry name" value="P-loop containing nucleoside triphosphate hydrolases"/>
    <property type="match status" value="1"/>
</dbReference>
<comment type="caution">
    <text evidence="9">The sequence shown here is derived from an EMBL/GenBank/DDBJ whole genome shotgun (WGS) entry which is preliminary data.</text>
</comment>
<dbReference type="InterPro" id="IPR003593">
    <property type="entry name" value="AAA+_ATPase"/>
</dbReference>
<dbReference type="EMBL" id="DVJN01000135">
    <property type="protein sequence ID" value="HIS92714.1"/>
    <property type="molecule type" value="Genomic_DNA"/>
</dbReference>
<keyword evidence="2 7" id="KW-1003">Cell membrane</keyword>
<sequence>MALLEIQDLHKSFGAQEVLKGISLSIAHGEFVTLLGPSGCGKTTTLRIIAGLQQPDSGRVLLSGQDVTALPPDKRNVNTVFQNYALFPHMNVEKNISYGLRVRGAKRADWQKCVEEMLRLVQLEGYEKRMPSQLSGGQRQRVAIARAVVLNPDALLLDEPLGALDLQLRRQMQNELKTIQQRVGIAFVYITHDQEEAMNMSDRIAIMRDGRFEQVGTPEDIYDRPQTHFAAQFIGQTNLLSGEVLSLENGLARLRVGEAVVEAAPGGYTPSAGGRAAICLRTERVRLLKEPQGFGLAGTVRERRYAGGSLRFTIDAQGQTIHAQAADAAAFAPGESVFVTWDARAVSLVPEESA</sequence>
<dbReference type="GO" id="GO:0015417">
    <property type="term" value="F:ABC-type polyamine transporter activity"/>
    <property type="evidence" value="ECO:0007669"/>
    <property type="project" value="UniProtKB-EC"/>
</dbReference>
<dbReference type="PANTHER" id="PTHR42781:SF4">
    <property type="entry name" value="SPERMIDINE_PUTRESCINE IMPORT ATP-BINDING PROTEIN POTA"/>
    <property type="match status" value="1"/>
</dbReference>
<accession>A0A9D1K5P6</accession>
<dbReference type="InterPro" id="IPR003439">
    <property type="entry name" value="ABC_transporter-like_ATP-bd"/>
</dbReference>
<dbReference type="Pfam" id="PF08402">
    <property type="entry name" value="TOBE_2"/>
    <property type="match status" value="1"/>
</dbReference>
<comment type="similarity">
    <text evidence="7">Belongs to the ABC transporter superfamily. Spermidine/putrescine importer (TC 3.A.1.11.1) family.</text>
</comment>
<evidence type="ECO:0000256" key="6">
    <source>
        <dbReference type="ARBA" id="ARBA00023136"/>
    </source>
</evidence>
<organism evidence="9 10">
    <name type="scientific">Candidatus Alectryocaccomicrobium excrementavium</name>
    <dbReference type="NCBI Taxonomy" id="2840668"/>
    <lineage>
        <taxon>Bacteria</taxon>
        <taxon>Bacillati</taxon>
        <taxon>Bacillota</taxon>
        <taxon>Clostridia</taxon>
        <taxon>Candidatus Alectryocaccomicrobium</taxon>
    </lineage>
</organism>
<reference evidence="9" key="2">
    <citation type="journal article" date="2021" name="PeerJ">
        <title>Extensive microbial diversity within the chicken gut microbiome revealed by metagenomics and culture.</title>
        <authorList>
            <person name="Gilroy R."/>
            <person name="Ravi A."/>
            <person name="Getino M."/>
            <person name="Pursley I."/>
            <person name="Horton D.L."/>
            <person name="Alikhan N.F."/>
            <person name="Baker D."/>
            <person name="Gharbi K."/>
            <person name="Hall N."/>
            <person name="Watson M."/>
            <person name="Adriaenssens E.M."/>
            <person name="Foster-Nyarko E."/>
            <person name="Jarju S."/>
            <person name="Secka A."/>
            <person name="Antonio M."/>
            <person name="Oren A."/>
            <person name="Chaudhuri R.R."/>
            <person name="La Ragione R."/>
            <person name="Hildebrand F."/>
            <person name="Pallen M.J."/>
        </authorList>
    </citation>
    <scope>NUCLEOTIDE SEQUENCE</scope>
    <source>
        <strain evidence="9">13766</strain>
    </source>
</reference>
<keyword evidence="3 7" id="KW-0547">Nucleotide-binding</keyword>
<keyword evidence="4 7" id="KW-0067">ATP-binding</keyword>
<dbReference type="PROSITE" id="PS50893">
    <property type="entry name" value="ABC_TRANSPORTER_2"/>
    <property type="match status" value="1"/>
</dbReference>
<gene>
    <name evidence="7" type="primary">potA</name>
    <name evidence="9" type="ORF">IAA84_06810</name>
</gene>
<dbReference type="Gene3D" id="2.40.50.100">
    <property type="match status" value="1"/>
</dbReference>
<dbReference type="PROSITE" id="PS00211">
    <property type="entry name" value="ABC_TRANSPORTER_1"/>
    <property type="match status" value="1"/>
</dbReference>
<dbReference type="EC" id="7.6.2.11" evidence="7"/>
<comment type="function">
    <text evidence="7">Part of the ABC transporter complex PotABCD involved in spermidine/putrescine import. Responsible for energy coupling to the transport system.</text>
</comment>
<evidence type="ECO:0000259" key="8">
    <source>
        <dbReference type="PROSITE" id="PS50893"/>
    </source>
</evidence>
<evidence type="ECO:0000256" key="3">
    <source>
        <dbReference type="ARBA" id="ARBA00022741"/>
    </source>
</evidence>
<dbReference type="GO" id="GO:0005524">
    <property type="term" value="F:ATP binding"/>
    <property type="evidence" value="ECO:0007669"/>
    <property type="project" value="UniProtKB-KW"/>
</dbReference>
<dbReference type="AlphaFoldDB" id="A0A9D1K5P6"/>
<keyword evidence="6 7" id="KW-0472">Membrane</keyword>
<dbReference type="Gene3D" id="3.40.50.300">
    <property type="entry name" value="P-loop containing nucleotide triphosphate hydrolases"/>
    <property type="match status" value="1"/>
</dbReference>
<evidence type="ECO:0000313" key="9">
    <source>
        <dbReference type="EMBL" id="HIS92714.1"/>
    </source>
</evidence>
<dbReference type="Pfam" id="PF00005">
    <property type="entry name" value="ABC_tran"/>
    <property type="match status" value="1"/>
</dbReference>
<evidence type="ECO:0000256" key="7">
    <source>
        <dbReference type="RuleBase" id="RU364083"/>
    </source>
</evidence>
<keyword evidence="1 7" id="KW-0813">Transport</keyword>
<dbReference type="NCBIfam" id="TIGR01187">
    <property type="entry name" value="potA"/>
    <property type="match status" value="1"/>
</dbReference>